<accession>A0A7S3BQQ6</accession>
<dbReference type="InterPro" id="IPR053240">
    <property type="entry name" value="VTT_domain"/>
</dbReference>
<evidence type="ECO:0000259" key="3">
    <source>
        <dbReference type="Pfam" id="PF09335"/>
    </source>
</evidence>
<dbReference type="Pfam" id="PF09335">
    <property type="entry name" value="VTT_dom"/>
    <property type="match status" value="1"/>
</dbReference>
<keyword evidence="2" id="KW-0472">Membrane</keyword>
<name>A0A7S3BQQ6_9VIRI</name>
<dbReference type="AlphaFoldDB" id="A0A7S3BQQ6"/>
<feature type="transmembrane region" description="Helical" evidence="2">
    <location>
        <begin position="289"/>
        <end position="307"/>
    </location>
</feature>
<feature type="transmembrane region" description="Helical" evidence="2">
    <location>
        <begin position="95"/>
        <end position="115"/>
    </location>
</feature>
<dbReference type="EMBL" id="HBHY01012475">
    <property type="protein sequence ID" value="CAE0140750.1"/>
    <property type="molecule type" value="Transcribed_RNA"/>
</dbReference>
<gene>
    <name evidence="4" type="ORF">PSIN1315_LOCUS8010</name>
</gene>
<sequence>MAARVHAPVAHPARLRRSGCRAARGRGLQPALAWPLAMRGARRGRGRAVGGEERLCLPPPHAERSSADDAAAAEPNQAPPAVPSTPSFPDLRSRVLPVLLPVVGVALFAATAFTFKDSLAVAFDAFTVHIEQLGPWAWPAYTLAYFVLECALVPAIPLTMSAGVVLGVGPGVTAVVVGNLAAATVAFTISRTFLRERVRKLAERAPQFKAIDRAIGREGFKVVTLLRLSPLLPQANCNYVYGVSSIGLKDYMLATLLGSIPTSFLYVNAGHLGGKVLAAGGDGGLGASTWILGAGVAFTAFATAFIVRLADQALKDELDDDDADAMP</sequence>
<feature type="transmembrane region" description="Helical" evidence="2">
    <location>
        <begin position="251"/>
        <end position="269"/>
    </location>
</feature>
<organism evidence="4">
    <name type="scientific">Prasinoderma singulare</name>
    <dbReference type="NCBI Taxonomy" id="676789"/>
    <lineage>
        <taxon>Eukaryota</taxon>
        <taxon>Viridiplantae</taxon>
        <taxon>Prasinodermophyta</taxon>
        <taxon>Prasinodermophyceae</taxon>
        <taxon>Prasinodermales</taxon>
        <taxon>Prasinodermaceae</taxon>
        <taxon>Prasinoderma</taxon>
    </lineage>
</organism>
<dbReference type="PANTHER" id="PTHR46826">
    <property type="match status" value="1"/>
</dbReference>
<feature type="compositionally biased region" description="Basic and acidic residues" evidence="1">
    <location>
        <begin position="50"/>
        <end position="67"/>
    </location>
</feature>
<feature type="transmembrane region" description="Helical" evidence="2">
    <location>
        <begin position="162"/>
        <end position="189"/>
    </location>
</feature>
<keyword evidence="2" id="KW-1133">Transmembrane helix</keyword>
<keyword evidence="2" id="KW-0812">Transmembrane</keyword>
<dbReference type="PANTHER" id="PTHR46826:SF1">
    <property type="entry name" value="TVP38_TMEM64 FAMILY MEMBRANE PROTEIN YDJX"/>
    <property type="match status" value="1"/>
</dbReference>
<evidence type="ECO:0000256" key="1">
    <source>
        <dbReference type="SAM" id="MobiDB-lite"/>
    </source>
</evidence>
<proteinExistence type="predicted"/>
<feature type="region of interest" description="Disordered" evidence="1">
    <location>
        <begin position="48"/>
        <end position="86"/>
    </location>
</feature>
<feature type="transmembrane region" description="Helical" evidence="2">
    <location>
        <begin position="136"/>
        <end position="156"/>
    </location>
</feature>
<dbReference type="InterPro" id="IPR032816">
    <property type="entry name" value="VTT_dom"/>
</dbReference>
<evidence type="ECO:0000313" key="4">
    <source>
        <dbReference type="EMBL" id="CAE0140750.1"/>
    </source>
</evidence>
<evidence type="ECO:0000256" key="2">
    <source>
        <dbReference type="SAM" id="Phobius"/>
    </source>
</evidence>
<feature type="domain" description="VTT" evidence="3">
    <location>
        <begin position="153"/>
        <end position="271"/>
    </location>
</feature>
<protein>
    <recommendedName>
        <fullName evidence="3">VTT domain-containing protein</fullName>
    </recommendedName>
</protein>
<reference evidence="4" key="1">
    <citation type="submission" date="2021-01" db="EMBL/GenBank/DDBJ databases">
        <authorList>
            <person name="Corre E."/>
            <person name="Pelletier E."/>
            <person name="Niang G."/>
            <person name="Scheremetjew M."/>
            <person name="Finn R."/>
            <person name="Kale V."/>
            <person name="Holt S."/>
            <person name="Cochrane G."/>
            <person name="Meng A."/>
            <person name="Brown T."/>
            <person name="Cohen L."/>
        </authorList>
    </citation>
    <scope>NUCLEOTIDE SEQUENCE</scope>
    <source>
        <strain evidence="4">RCC927</strain>
    </source>
</reference>